<dbReference type="GO" id="GO:0008643">
    <property type="term" value="P:carbohydrate transport"/>
    <property type="evidence" value="ECO:0007669"/>
    <property type="project" value="InterPro"/>
</dbReference>
<name>A0A0P6S2B3_9STRE</name>
<keyword evidence="1" id="KW-0813">Transport</keyword>
<dbReference type="Gene3D" id="1.20.1250.20">
    <property type="entry name" value="MFS general substrate transporter like domains"/>
    <property type="match status" value="1"/>
</dbReference>
<evidence type="ECO:0000313" key="4">
    <source>
        <dbReference type="Proteomes" id="UP000049578"/>
    </source>
</evidence>
<evidence type="ECO:0000256" key="2">
    <source>
        <dbReference type="SAM" id="Phobius"/>
    </source>
</evidence>
<keyword evidence="4" id="KW-1185">Reference proteome</keyword>
<dbReference type="EMBL" id="LHQM01000010">
    <property type="protein sequence ID" value="KPJ22669.1"/>
    <property type="molecule type" value="Genomic_DNA"/>
</dbReference>
<accession>A0A0P6S2B3</accession>
<proteinExistence type="predicted"/>
<feature type="transmembrane region" description="Helical" evidence="2">
    <location>
        <begin position="139"/>
        <end position="163"/>
    </location>
</feature>
<comment type="caution">
    <text evidence="3">The sequence shown here is derived from an EMBL/GenBank/DDBJ whole genome shotgun (WGS) entry which is preliminary data.</text>
</comment>
<protein>
    <submittedName>
        <fullName evidence="3">Uncharacterized protein</fullName>
    </submittedName>
</protein>
<dbReference type="Proteomes" id="UP000049578">
    <property type="component" value="Unassembled WGS sequence"/>
</dbReference>
<dbReference type="AlphaFoldDB" id="A0A0P6S2B3"/>
<evidence type="ECO:0000313" key="3">
    <source>
        <dbReference type="EMBL" id="KPJ22669.1"/>
    </source>
</evidence>
<dbReference type="GO" id="GO:0005886">
    <property type="term" value="C:plasma membrane"/>
    <property type="evidence" value="ECO:0007669"/>
    <property type="project" value="TreeGrafter"/>
</dbReference>
<dbReference type="PANTHER" id="PTHR11328:SF36">
    <property type="entry name" value="MELIBIOSE PERMEASE"/>
    <property type="match status" value="1"/>
</dbReference>
<keyword evidence="2" id="KW-0812">Transmembrane</keyword>
<organism evidence="3 4">
    <name type="scientific">Streptococcus phocae</name>
    <dbReference type="NCBI Taxonomy" id="119224"/>
    <lineage>
        <taxon>Bacteria</taxon>
        <taxon>Bacillati</taxon>
        <taxon>Bacillota</taxon>
        <taxon>Bacilli</taxon>
        <taxon>Lactobacillales</taxon>
        <taxon>Streptococcaceae</taxon>
        <taxon>Streptococcus</taxon>
    </lineage>
</organism>
<dbReference type="InterPro" id="IPR036259">
    <property type="entry name" value="MFS_trans_sf"/>
</dbReference>
<feature type="transmembrane region" description="Helical" evidence="2">
    <location>
        <begin position="74"/>
        <end position="92"/>
    </location>
</feature>
<dbReference type="GO" id="GO:0015293">
    <property type="term" value="F:symporter activity"/>
    <property type="evidence" value="ECO:0007669"/>
    <property type="project" value="UniProtKB-KW"/>
</dbReference>
<reference evidence="3 4" key="1">
    <citation type="submission" date="2015-08" db="EMBL/GenBank/DDBJ databases">
        <title>Genome sequence of Streptococcus phocae subsp. phocae ATCC 51973T isolated from liver specimen obtained from seal.</title>
        <authorList>
            <person name="Avendano-Herrera R."/>
        </authorList>
    </citation>
    <scope>NUCLEOTIDE SEQUENCE [LARGE SCALE GENOMIC DNA]</scope>
    <source>
        <strain evidence="3 4">ATCC 51973</strain>
    </source>
</reference>
<dbReference type="Pfam" id="PF13347">
    <property type="entry name" value="MFS_2"/>
    <property type="match status" value="1"/>
</dbReference>
<evidence type="ECO:0000256" key="1">
    <source>
        <dbReference type="ARBA" id="ARBA00022847"/>
    </source>
</evidence>
<feature type="transmembrane region" description="Helical" evidence="2">
    <location>
        <begin position="37"/>
        <end position="62"/>
    </location>
</feature>
<keyword evidence="1" id="KW-0769">Symport</keyword>
<keyword evidence="2" id="KW-1133">Transmembrane helix</keyword>
<feature type="transmembrane region" description="Helical" evidence="2">
    <location>
        <begin position="7"/>
        <end position="31"/>
    </location>
</feature>
<feature type="transmembrane region" description="Helical" evidence="2">
    <location>
        <begin position="98"/>
        <end position="118"/>
    </location>
</feature>
<dbReference type="PANTHER" id="PTHR11328">
    <property type="entry name" value="MAJOR FACILITATOR SUPERFAMILY DOMAIN-CONTAINING PROTEIN"/>
    <property type="match status" value="1"/>
</dbReference>
<dbReference type="InterPro" id="IPR039672">
    <property type="entry name" value="MFS_2"/>
</dbReference>
<gene>
    <name evidence="3" type="ORF">AKK44_03185</name>
</gene>
<dbReference type="STRING" id="119224.AKK44_03185"/>
<keyword evidence="2" id="KW-0472">Membrane</keyword>
<dbReference type="PATRIC" id="fig|119224.3.peg.158"/>
<dbReference type="SUPFAM" id="SSF103473">
    <property type="entry name" value="MFS general substrate transporter"/>
    <property type="match status" value="1"/>
</dbReference>
<sequence length="245" mass="27271">MTKQQIISYGLLGFSKDLLMSFSGGLLMLYFTDGVELSPVLVGGILFFGRLLDALYDIVVAYLIDYFSISHKKCYLSGVLSSIIIFLCLFSLGSYQHLSFLIPLICIFYFLLGISYTLMDVSYWSMLSRLSKTDHSETILSTVATCFSSGAALLGFSTALPLLHLLGGNHLIDGFFKLSLLLSSLIVVILLLSYPSLPDVRADEVSRKEEDSLVSMVACYQTVFRSKAFLKYIVYFSFFNCLLNG</sequence>
<feature type="transmembrane region" description="Helical" evidence="2">
    <location>
        <begin position="175"/>
        <end position="194"/>
    </location>
</feature>